<evidence type="ECO:0000313" key="10">
    <source>
        <dbReference type="Proteomes" id="UP000479773"/>
    </source>
</evidence>
<comment type="caution">
    <text evidence="4">The sequence shown here is derived from an EMBL/GenBank/DDBJ whole genome shotgun (WGS) entry which is preliminary data.</text>
</comment>
<dbReference type="Proteomes" id="UP000286270">
    <property type="component" value="Unassembled WGS sequence"/>
</dbReference>
<dbReference type="EMBL" id="QRJE01000006">
    <property type="protein sequence ID" value="RHH14843.1"/>
    <property type="molecule type" value="Genomic_DNA"/>
</dbReference>
<evidence type="ECO:0000313" key="1">
    <source>
        <dbReference type="EMBL" id="KAA4747521.1"/>
    </source>
</evidence>
<reference evidence="5 8" key="3">
    <citation type="submission" date="2019-08" db="EMBL/GenBank/DDBJ databases">
        <title>Genome sequencing of Bacteroides fragilis Sample_iSURF_9.</title>
        <authorList>
            <person name="Chandler J.E."/>
            <person name="Ruoff K.L."/>
            <person name="Price C.E."/>
            <person name="Valls R.A."/>
            <person name="O'Toole G.A."/>
        </authorList>
    </citation>
    <scope>NUCLEOTIDE SEQUENCE [LARGE SCALE GENOMIC DNA]</scope>
    <source>
        <strain evidence="5 8">CFPLTA004_1B</strain>
    </source>
</reference>
<reference evidence="6 7" key="1">
    <citation type="submission" date="2018-08" db="EMBL/GenBank/DDBJ databases">
        <title>A genome reference for cultivated species of the human gut microbiota.</title>
        <authorList>
            <person name="Zou Y."/>
            <person name="Xue W."/>
            <person name="Luo G."/>
        </authorList>
    </citation>
    <scope>NUCLEOTIDE SEQUENCE [LARGE SCALE GENOMIC DNA]</scope>
    <source>
        <strain evidence="3 7">AF14-26</strain>
        <strain evidence="4 6">AM18-6</strain>
    </source>
</reference>
<dbReference type="EMBL" id="VOHY01000017">
    <property type="protein sequence ID" value="TWV69730.1"/>
    <property type="molecule type" value="Genomic_DNA"/>
</dbReference>
<evidence type="ECO:0000313" key="3">
    <source>
        <dbReference type="EMBL" id="RGV48057.1"/>
    </source>
</evidence>
<protein>
    <submittedName>
        <fullName evidence="4">Uncharacterized protein</fullName>
    </submittedName>
</protein>
<evidence type="ECO:0000313" key="4">
    <source>
        <dbReference type="EMBL" id="RHH14843.1"/>
    </source>
</evidence>
<sequence length="102" mass="12123">MPTFGFALFPYHYRFTCFPFSIIAFYRSNHHFSSAKIVCRRERHGCLDQWRSRFNLPLSSLRFYLWLKIKRIDALSLVHPLNDIYFLGSVKIDLITSKSNST</sequence>
<gene>
    <name evidence="4" type="ORF">DW228_04595</name>
    <name evidence="3" type="ORF">DWW08_21285</name>
    <name evidence="2" type="ORF">F2Z29_19840</name>
    <name evidence="1" type="ORF">F3B44_22665</name>
    <name evidence="5" type="ORF">FSA08_18355</name>
</gene>
<evidence type="ECO:0000313" key="6">
    <source>
        <dbReference type="Proteomes" id="UP000266644"/>
    </source>
</evidence>
<evidence type="ECO:0000313" key="7">
    <source>
        <dbReference type="Proteomes" id="UP000286270"/>
    </source>
</evidence>
<proteinExistence type="predicted"/>
<dbReference type="Proteomes" id="UP000318041">
    <property type="component" value="Unassembled WGS sequence"/>
</dbReference>
<reference evidence="9 10" key="2">
    <citation type="journal article" date="2019" name="Nat. Med.">
        <title>A library of human gut bacterial isolates paired with longitudinal multiomics data enables mechanistic microbiome research.</title>
        <authorList>
            <person name="Poyet M."/>
            <person name="Groussin M."/>
            <person name="Gibbons S.M."/>
            <person name="Avila-Pacheco J."/>
            <person name="Jiang X."/>
            <person name="Kearney S.M."/>
            <person name="Perrotta A.R."/>
            <person name="Berdy B."/>
            <person name="Zhao S."/>
            <person name="Lieberman T.D."/>
            <person name="Swanson P.K."/>
            <person name="Smith M."/>
            <person name="Roesemann S."/>
            <person name="Alexander J.E."/>
            <person name="Rich S.A."/>
            <person name="Livny J."/>
            <person name="Vlamakis H."/>
            <person name="Clish C."/>
            <person name="Bullock K."/>
            <person name="Deik A."/>
            <person name="Scott J."/>
            <person name="Pierce K.A."/>
            <person name="Xavier R.J."/>
            <person name="Alm E.J."/>
        </authorList>
    </citation>
    <scope>NUCLEOTIDE SEQUENCE [LARGE SCALE GENOMIC DNA]</scope>
    <source>
        <strain evidence="1 10">BIOML-A106</strain>
        <strain evidence="2 9">BIOML-A7</strain>
    </source>
</reference>
<dbReference type="EMBL" id="QRZH01000027">
    <property type="protein sequence ID" value="RGV48057.1"/>
    <property type="molecule type" value="Genomic_DNA"/>
</dbReference>
<dbReference type="EMBL" id="VWAW01000020">
    <property type="protein sequence ID" value="KAA5169456.1"/>
    <property type="molecule type" value="Genomic_DNA"/>
</dbReference>
<accession>A0A396CAM5</accession>
<name>A0A396CAM5_BACFG</name>
<evidence type="ECO:0000313" key="8">
    <source>
        <dbReference type="Proteomes" id="UP000318041"/>
    </source>
</evidence>
<dbReference type="EMBL" id="VWEQ01000036">
    <property type="protein sequence ID" value="KAA4747521.1"/>
    <property type="molecule type" value="Genomic_DNA"/>
</dbReference>
<evidence type="ECO:0000313" key="2">
    <source>
        <dbReference type="EMBL" id="KAA5169456.1"/>
    </source>
</evidence>
<dbReference type="Proteomes" id="UP000436803">
    <property type="component" value="Unassembled WGS sequence"/>
</dbReference>
<dbReference type="Proteomes" id="UP000266644">
    <property type="component" value="Unassembled WGS sequence"/>
</dbReference>
<dbReference type="Proteomes" id="UP000479773">
    <property type="component" value="Unassembled WGS sequence"/>
</dbReference>
<evidence type="ECO:0000313" key="5">
    <source>
        <dbReference type="EMBL" id="TWV69730.1"/>
    </source>
</evidence>
<dbReference type="AlphaFoldDB" id="A0A396CAM5"/>
<organism evidence="4 6">
    <name type="scientific">Bacteroides fragilis</name>
    <dbReference type="NCBI Taxonomy" id="817"/>
    <lineage>
        <taxon>Bacteria</taxon>
        <taxon>Pseudomonadati</taxon>
        <taxon>Bacteroidota</taxon>
        <taxon>Bacteroidia</taxon>
        <taxon>Bacteroidales</taxon>
        <taxon>Bacteroidaceae</taxon>
        <taxon>Bacteroides</taxon>
    </lineage>
</organism>
<evidence type="ECO:0000313" key="9">
    <source>
        <dbReference type="Proteomes" id="UP000436803"/>
    </source>
</evidence>